<dbReference type="EMBL" id="JAMOIL010000014">
    <property type="protein sequence ID" value="MCM0621127.1"/>
    <property type="molecule type" value="Genomic_DNA"/>
</dbReference>
<feature type="transmembrane region" description="Helical" evidence="7">
    <location>
        <begin position="56"/>
        <end position="75"/>
    </location>
</feature>
<evidence type="ECO:0000259" key="8">
    <source>
        <dbReference type="PROSITE" id="PS50850"/>
    </source>
</evidence>
<feature type="transmembrane region" description="Helical" evidence="7">
    <location>
        <begin position="226"/>
        <end position="254"/>
    </location>
</feature>
<feature type="transmembrane region" description="Helical" evidence="7">
    <location>
        <begin position="260"/>
        <end position="278"/>
    </location>
</feature>
<evidence type="ECO:0000256" key="1">
    <source>
        <dbReference type="ARBA" id="ARBA00004651"/>
    </source>
</evidence>
<evidence type="ECO:0000256" key="7">
    <source>
        <dbReference type="SAM" id="Phobius"/>
    </source>
</evidence>
<evidence type="ECO:0000256" key="3">
    <source>
        <dbReference type="ARBA" id="ARBA00022475"/>
    </source>
</evidence>
<dbReference type="SUPFAM" id="SSF103473">
    <property type="entry name" value="MFS general substrate transporter"/>
    <property type="match status" value="1"/>
</dbReference>
<dbReference type="AlphaFoldDB" id="A0A9X2IFA3"/>
<evidence type="ECO:0000313" key="10">
    <source>
        <dbReference type="Proteomes" id="UP001139485"/>
    </source>
</evidence>
<dbReference type="InterPro" id="IPR050171">
    <property type="entry name" value="MFS_Transporters"/>
</dbReference>
<evidence type="ECO:0000256" key="2">
    <source>
        <dbReference type="ARBA" id="ARBA00022448"/>
    </source>
</evidence>
<proteinExistence type="predicted"/>
<dbReference type="PROSITE" id="PS50850">
    <property type="entry name" value="MFS"/>
    <property type="match status" value="1"/>
</dbReference>
<dbReference type="Gene3D" id="1.20.1250.20">
    <property type="entry name" value="MFS general substrate transporter like domains"/>
    <property type="match status" value="2"/>
</dbReference>
<gene>
    <name evidence="9" type="ORF">M8330_12590</name>
</gene>
<organism evidence="9 10">
    <name type="scientific">Nocardioides bruguierae</name>
    <dbReference type="NCBI Taxonomy" id="2945102"/>
    <lineage>
        <taxon>Bacteria</taxon>
        <taxon>Bacillati</taxon>
        <taxon>Actinomycetota</taxon>
        <taxon>Actinomycetes</taxon>
        <taxon>Propionibacteriales</taxon>
        <taxon>Nocardioidaceae</taxon>
        <taxon>Nocardioides</taxon>
    </lineage>
</organism>
<dbReference type="GO" id="GO:0022857">
    <property type="term" value="F:transmembrane transporter activity"/>
    <property type="evidence" value="ECO:0007669"/>
    <property type="project" value="InterPro"/>
</dbReference>
<keyword evidence="6 7" id="KW-0472">Membrane</keyword>
<feature type="transmembrane region" description="Helical" evidence="7">
    <location>
        <begin position="290"/>
        <end position="307"/>
    </location>
</feature>
<name>A0A9X2IFA3_9ACTN</name>
<keyword evidence="4 7" id="KW-0812">Transmembrane</keyword>
<feature type="transmembrane region" description="Helical" evidence="7">
    <location>
        <begin position="95"/>
        <end position="128"/>
    </location>
</feature>
<dbReference type="InterPro" id="IPR036259">
    <property type="entry name" value="MFS_trans_sf"/>
</dbReference>
<accession>A0A9X2IFA3</accession>
<keyword evidence="10" id="KW-1185">Reference proteome</keyword>
<dbReference type="InterPro" id="IPR011701">
    <property type="entry name" value="MFS"/>
</dbReference>
<dbReference type="GO" id="GO:0005886">
    <property type="term" value="C:plasma membrane"/>
    <property type="evidence" value="ECO:0007669"/>
    <property type="project" value="UniProtKB-SubCell"/>
</dbReference>
<keyword evidence="5 7" id="KW-1133">Transmembrane helix</keyword>
<dbReference type="PANTHER" id="PTHR23517:SF3">
    <property type="entry name" value="INTEGRAL MEMBRANE TRANSPORT PROTEIN"/>
    <property type="match status" value="1"/>
</dbReference>
<sequence>MTALSEKPAAAPPGSAGTVLRRFAGPVYVPATMYAIGQGAVLPILGVAAHNLGASYATAALIGGLPAVGVLVGDGPAGSFVARVGEKRGMLVSAALTLICCLAVVLAGSLVVLTIAALVSGAASSIFLLARHSLLTELVPPHFRARSLALLAGTYRAGITIGPFAAAALIARFGVLSAFWIQVVACLVVSAYLLIAPDPERELKPQHVIDQPSLGLVRMAREHASVLVMVGGPMAILMLLRNTMTVIVPLWGVAIDIPESQIAIAVGISGLLQLALVYTAGQLADRFGRMWVAMPVTVGIALGHLLLLTAHELVGYVAVVCLLSIANGFGGGIMMTIGSDLAPLGRAPEFLGLWRLVNDGGGAVAPFVLSGAAALVSLSFAAATLSGIGLVGAGLLWRFLPRYLERGRV</sequence>
<feature type="transmembrane region" description="Helical" evidence="7">
    <location>
        <begin position="380"/>
        <end position="400"/>
    </location>
</feature>
<feature type="transmembrane region" description="Helical" evidence="7">
    <location>
        <begin position="148"/>
        <end position="171"/>
    </location>
</feature>
<comment type="subcellular location">
    <subcellularLocation>
        <location evidence="1">Cell membrane</location>
        <topology evidence="1">Multi-pass membrane protein</topology>
    </subcellularLocation>
</comment>
<feature type="transmembrane region" description="Helical" evidence="7">
    <location>
        <begin position="177"/>
        <end position="195"/>
    </location>
</feature>
<evidence type="ECO:0000256" key="6">
    <source>
        <dbReference type="ARBA" id="ARBA00023136"/>
    </source>
</evidence>
<dbReference type="Proteomes" id="UP001139485">
    <property type="component" value="Unassembled WGS sequence"/>
</dbReference>
<protein>
    <submittedName>
        <fullName evidence="9">MFS transporter</fullName>
    </submittedName>
</protein>
<dbReference type="RefSeq" id="WP_250827609.1">
    <property type="nucleotide sequence ID" value="NZ_JAMOIL010000014.1"/>
</dbReference>
<evidence type="ECO:0000256" key="4">
    <source>
        <dbReference type="ARBA" id="ARBA00022692"/>
    </source>
</evidence>
<feature type="domain" description="Major facilitator superfamily (MFS) profile" evidence="8">
    <location>
        <begin position="23"/>
        <end position="404"/>
    </location>
</feature>
<reference evidence="9" key="1">
    <citation type="submission" date="2022-05" db="EMBL/GenBank/DDBJ databases">
        <authorList>
            <person name="Tuo L."/>
        </authorList>
    </citation>
    <scope>NUCLEOTIDE SEQUENCE</scope>
    <source>
        <strain evidence="9">BSK12Z-4</strain>
    </source>
</reference>
<keyword evidence="3" id="KW-1003">Cell membrane</keyword>
<comment type="caution">
    <text evidence="9">The sequence shown here is derived from an EMBL/GenBank/DDBJ whole genome shotgun (WGS) entry which is preliminary data.</text>
</comment>
<dbReference type="InterPro" id="IPR020846">
    <property type="entry name" value="MFS_dom"/>
</dbReference>
<feature type="transmembrane region" description="Helical" evidence="7">
    <location>
        <begin position="27"/>
        <end position="49"/>
    </location>
</feature>
<dbReference type="PANTHER" id="PTHR23517">
    <property type="entry name" value="RESISTANCE PROTEIN MDTM, PUTATIVE-RELATED-RELATED"/>
    <property type="match status" value="1"/>
</dbReference>
<feature type="transmembrane region" description="Helical" evidence="7">
    <location>
        <begin position="313"/>
        <end position="335"/>
    </location>
</feature>
<evidence type="ECO:0000313" key="9">
    <source>
        <dbReference type="EMBL" id="MCM0621127.1"/>
    </source>
</evidence>
<keyword evidence="2" id="KW-0813">Transport</keyword>
<dbReference type="Pfam" id="PF07690">
    <property type="entry name" value="MFS_1"/>
    <property type="match status" value="1"/>
</dbReference>
<evidence type="ECO:0000256" key="5">
    <source>
        <dbReference type="ARBA" id="ARBA00022989"/>
    </source>
</evidence>